<feature type="transmembrane region" description="Helical" evidence="2">
    <location>
        <begin position="115"/>
        <end position="136"/>
    </location>
</feature>
<dbReference type="RefSeq" id="WP_220476950.1">
    <property type="nucleotide sequence ID" value="NZ_QYUP01000126.1"/>
</dbReference>
<gene>
    <name evidence="3" type="ORF">D3872_16810</name>
</gene>
<feature type="compositionally biased region" description="Basic and acidic residues" evidence="1">
    <location>
        <begin position="1"/>
        <end position="10"/>
    </location>
</feature>
<keyword evidence="2" id="KW-0812">Transmembrane</keyword>
<keyword evidence="2" id="KW-1133">Transmembrane helix</keyword>
<evidence type="ECO:0000313" key="4">
    <source>
        <dbReference type="Proteomes" id="UP000284006"/>
    </source>
</evidence>
<evidence type="ECO:0000256" key="1">
    <source>
        <dbReference type="SAM" id="MobiDB-lite"/>
    </source>
</evidence>
<protein>
    <submittedName>
        <fullName evidence="3">Uncharacterized protein</fullName>
    </submittedName>
</protein>
<sequence>KTEEINRRLAEAQAELPSAIDSAKEAEEDTHMTTPTREEIDAKLENIELRMDGRVRSIEGKIDAFIATITGQQQAVTATLAGHQQTMASLAERAAAAAETAAAAADRAGGLKQTLWITSLTTVLSVLGIALAAYLGTQQSNMSIVQTTLGAFEAGRSAAEKAPAPVPAEPRAK</sequence>
<evidence type="ECO:0000256" key="2">
    <source>
        <dbReference type="SAM" id="Phobius"/>
    </source>
</evidence>
<organism evidence="3 4">
    <name type="scientific">Massilia cavernae</name>
    <dbReference type="NCBI Taxonomy" id="2320864"/>
    <lineage>
        <taxon>Bacteria</taxon>
        <taxon>Pseudomonadati</taxon>
        <taxon>Pseudomonadota</taxon>
        <taxon>Betaproteobacteria</taxon>
        <taxon>Burkholderiales</taxon>
        <taxon>Oxalobacteraceae</taxon>
        <taxon>Telluria group</taxon>
        <taxon>Massilia</taxon>
    </lineage>
</organism>
<evidence type="ECO:0000313" key="3">
    <source>
        <dbReference type="EMBL" id="RJG14634.1"/>
    </source>
</evidence>
<keyword evidence="2" id="KW-0472">Membrane</keyword>
<feature type="region of interest" description="Disordered" evidence="1">
    <location>
        <begin position="1"/>
        <end position="36"/>
    </location>
</feature>
<reference evidence="3 4" key="1">
    <citation type="submission" date="2018-09" db="EMBL/GenBank/DDBJ databases">
        <authorList>
            <person name="Zhu H."/>
        </authorList>
    </citation>
    <scope>NUCLEOTIDE SEQUENCE [LARGE SCALE GENOMIC DNA]</scope>
    <source>
        <strain evidence="3 4">K1S02-61</strain>
    </source>
</reference>
<dbReference type="Proteomes" id="UP000284006">
    <property type="component" value="Unassembled WGS sequence"/>
</dbReference>
<feature type="non-terminal residue" evidence="3">
    <location>
        <position position="1"/>
    </location>
</feature>
<proteinExistence type="predicted"/>
<name>A0A418XQ89_9BURK</name>
<feature type="compositionally biased region" description="Basic and acidic residues" evidence="1">
    <location>
        <begin position="22"/>
        <end position="36"/>
    </location>
</feature>
<comment type="caution">
    <text evidence="3">The sequence shown here is derived from an EMBL/GenBank/DDBJ whole genome shotgun (WGS) entry which is preliminary data.</text>
</comment>
<dbReference type="EMBL" id="QYUP01000126">
    <property type="protein sequence ID" value="RJG14634.1"/>
    <property type="molecule type" value="Genomic_DNA"/>
</dbReference>
<dbReference type="AlphaFoldDB" id="A0A418XQ89"/>
<keyword evidence="4" id="KW-1185">Reference proteome</keyword>
<accession>A0A418XQ89</accession>